<dbReference type="Proteomes" id="UP001138921">
    <property type="component" value="Unassembled WGS sequence"/>
</dbReference>
<feature type="domain" description="Pyrroline-5-carboxylate reductase catalytic N-terminal" evidence="2">
    <location>
        <begin position="2"/>
        <end position="93"/>
    </location>
</feature>
<name>A0A9X1D7C3_9HYPH</name>
<evidence type="ECO:0000256" key="1">
    <source>
        <dbReference type="ARBA" id="ARBA00023002"/>
    </source>
</evidence>
<keyword evidence="4" id="KW-1185">Reference proteome</keyword>
<sequence length="253" mass="27341">MKIGVIGIGEMGGTIASRWSKKGHSVCVANSRGLEAVKKRANEIGAVAADIYGAVEGADVVLLSMPFPAVATLPSDLFDRTAEGVAIVDTANYYPDVRDPRIPQIDAGMPESVWVSQQLGRPIFKAFNNIMFYALSELGKPEGSPDRLAIPVAGDDARAKQIVMGLVNELGFDPVDGGSLEESWRQQPSTPAYCCDYGAAKTREGIRAAVKGRAEKIRDSVWREKYGRLFANKPTYADVHADIIALNRSLNPF</sequence>
<dbReference type="PANTHER" id="PTHR14239:SF10">
    <property type="entry name" value="REDUCTASE"/>
    <property type="match status" value="1"/>
</dbReference>
<dbReference type="Pfam" id="PF03807">
    <property type="entry name" value="F420_oxidored"/>
    <property type="match status" value="1"/>
</dbReference>
<reference evidence="3" key="2">
    <citation type="submission" date="2021-03" db="EMBL/GenBank/DDBJ databases">
        <authorList>
            <person name="Artuso I."/>
            <person name="Turrini P."/>
            <person name="Pirolo M."/>
            <person name="Lugli G.A."/>
            <person name="Ventura M."/>
            <person name="Visca P."/>
        </authorList>
    </citation>
    <scope>NUCLEOTIDE SEQUENCE</scope>
    <source>
        <strain evidence="3">LMG 26462</strain>
    </source>
</reference>
<comment type="caution">
    <text evidence="3">The sequence shown here is derived from an EMBL/GenBank/DDBJ whole genome shotgun (WGS) entry which is preliminary data.</text>
</comment>
<dbReference type="RefSeq" id="WP_214391505.1">
    <property type="nucleotide sequence ID" value="NZ_JAFLWW010000005.1"/>
</dbReference>
<reference evidence="3" key="1">
    <citation type="journal article" date="2021" name="Microorganisms">
        <title>Phylogenomic Reconstruction and Metabolic Potential of the Genus Aminobacter.</title>
        <authorList>
            <person name="Artuso I."/>
            <person name="Turrini P."/>
            <person name="Pirolo M."/>
            <person name="Lugli G.A."/>
            <person name="Ventura M."/>
            <person name="Visca P."/>
        </authorList>
    </citation>
    <scope>NUCLEOTIDE SEQUENCE</scope>
    <source>
        <strain evidence="3">LMG 26462</strain>
    </source>
</reference>
<dbReference type="AlphaFoldDB" id="A0A9X1D7C3"/>
<keyword evidence="1" id="KW-0560">Oxidoreductase</keyword>
<dbReference type="Gene3D" id="3.40.50.720">
    <property type="entry name" value="NAD(P)-binding Rossmann-like Domain"/>
    <property type="match status" value="1"/>
</dbReference>
<proteinExistence type="predicted"/>
<protein>
    <submittedName>
        <fullName evidence="3">NADPH-dependent F420 reductase</fullName>
    </submittedName>
</protein>
<dbReference type="EMBL" id="JAFLWW010000005">
    <property type="protein sequence ID" value="MBT1157563.1"/>
    <property type="molecule type" value="Genomic_DNA"/>
</dbReference>
<evidence type="ECO:0000313" key="4">
    <source>
        <dbReference type="Proteomes" id="UP001138921"/>
    </source>
</evidence>
<dbReference type="SUPFAM" id="SSF51735">
    <property type="entry name" value="NAD(P)-binding Rossmann-fold domains"/>
    <property type="match status" value="1"/>
</dbReference>
<organism evidence="3 4">
    <name type="scientific">Aminobacter anthyllidis</name>
    <dbReference type="NCBI Taxonomy" id="1035067"/>
    <lineage>
        <taxon>Bacteria</taxon>
        <taxon>Pseudomonadati</taxon>
        <taxon>Pseudomonadota</taxon>
        <taxon>Alphaproteobacteria</taxon>
        <taxon>Hyphomicrobiales</taxon>
        <taxon>Phyllobacteriaceae</taxon>
        <taxon>Aminobacter</taxon>
    </lineage>
</organism>
<evidence type="ECO:0000259" key="2">
    <source>
        <dbReference type="Pfam" id="PF03807"/>
    </source>
</evidence>
<accession>A0A9X1D7C3</accession>
<gene>
    <name evidence="3" type="ORF">J1C56_18380</name>
</gene>
<dbReference type="InterPro" id="IPR051267">
    <property type="entry name" value="STEAP_metalloreductase"/>
</dbReference>
<dbReference type="InterPro" id="IPR028939">
    <property type="entry name" value="P5C_Rdtase_cat_N"/>
</dbReference>
<dbReference type="PANTHER" id="PTHR14239">
    <property type="entry name" value="DUDULIN-RELATED"/>
    <property type="match status" value="1"/>
</dbReference>
<dbReference type="GO" id="GO:0016491">
    <property type="term" value="F:oxidoreductase activity"/>
    <property type="evidence" value="ECO:0007669"/>
    <property type="project" value="UniProtKB-KW"/>
</dbReference>
<evidence type="ECO:0000313" key="3">
    <source>
        <dbReference type="EMBL" id="MBT1157563.1"/>
    </source>
</evidence>
<dbReference type="InterPro" id="IPR036291">
    <property type="entry name" value="NAD(P)-bd_dom_sf"/>
</dbReference>